<dbReference type="InterPro" id="IPR050331">
    <property type="entry name" value="Zinc_finger"/>
</dbReference>
<feature type="compositionally biased region" description="Polar residues" evidence="8">
    <location>
        <begin position="33"/>
        <end position="42"/>
    </location>
</feature>
<feature type="region of interest" description="Disordered" evidence="8">
    <location>
        <begin position="31"/>
        <end position="78"/>
    </location>
</feature>
<feature type="compositionally biased region" description="Basic and acidic residues" evidence="8">
    <location>
        <begin position="43"/>
        <end position="53"/>
    </location>
</feature>
<feature type="domain" description="C2H2-type" evidence="9">
    <location>
        <begin position="7"/>
        <end position="34"/>
    </location>
</feature>
<dbReference type="Proteomes" id="UP000095283">
    <property type="component" value="Unplaced"/>
</dbReference>
<evidence type="ECO:0000259" key="9">
    <source>
        <dbReference type="PROSITE" id="PS50157"/>
    </source>
</evidence>
<keyword evidence="4 7" id="KW-0863">Zinc-finger</keyword>
<accession>A0A1I7XHB7</accession>
<feature type="domain" description="C2H2-type" evidence="9">
    <location>
        <begin position="205"/>
        <end position="232"/>
    </location>
</feature>
<feature type="region of interest" description="Disordered" evidence="8">
    <location>
        <begin position="253"/>
        <end position="278"/>
    </location>
</feature>
<keyword evidence="2" id="KW-0479">Metal-binding</keyword>
<proteinExistence type="predicted"/>
<name>A0A1I7XHB7_HETBA</name>
<evidence type="ECO:0000256" key="4">
    <source>
        <dbReference type="ARBA" id="ARBA00022771"/>
    </source>
</evidence>
<evidence type="ECO:0000256" key="2">
    <source>
        <dbReference type="ARBA" id="ARBA00022723"/>
    </source>
</evidence>
<feature type="domain" description="C2H2-type" evidence="9">
    <location>
        <begin position="132"/>
        <end position="159"/>
    </location>
</feature>
<evidence type="ECO:0000256" key="5">
    <source>
        <dbReference type="ARBA" id="ARBA00022833"/>
    </source>
</evidence>
<dbReference type="SUPFAM" id="SSF57667">
    <property type="entry name" value="beta-beta-alpha zinc fingers"/>
    <property type="match status" value="4"/>
</dbReference>
<dbReference type="PANTHER" id="PTHR16515">
    <property type="entry name" value="PR DOMAIN ZINC FINGER PROTEIN"/>
    <property type="match status" value="1"/>
</dbReference>
<dbReference type="Gene3D" id="3.30.160.60">
    <property type="entry name" value="Classic Zinc Finger"/>
    <property type="match status" value="3"/>
</dbReference>
<feature type="region of interest" description="Disordered" evidence="8">
    <location>
        <begin position="398"/>
        <end position="447"/>
    </location>
</feature>
<organism evidence="10 11">
    <name type="scientific">Heterorhabditis bacteriophora</name>
    <name type="common">Entomopathogenic nematode worm</name>
    <dbReference type="NCBI Taxonomy" id="37862"/>
    <lineage>
        <taxon>Eukaryota</taxon>
        <taxon>Metazoa</taxon>
        <taxon>Ecdysozoa</taxon>
        <taxon>Nematoda</taxon>
        <taxon>Chromadorea</taxon>
        <taxon>Rhabditida</taxon>
        <taxon>Rhabditina</taxon>
        <taxon>Rhabditomorpha</taxon>
        <taxon>Strongyloidea</taxon>
        <taxon>Heterorhabditidae</taxon>
        <taxon>Heterorhabditis</taxon>
    </lineage>
</organism>
<sequence>MSSECCYLCNECPISYATFEELESHMKEHNITKKSQLEPQSSIEDHDISEIDQHSPSSSDLTDGTMPEDPGPESTEDDQLMADQSLDADLSVDSLDADLQTGFQCRFCPTRFNDRSQLNIHYTHTHRDKPQYECEVCHTVFAVKRELSTHMRIHSGEQPHKCTQCGKEFGTRQLLKKHWMWHTGERSHKGHLTQHLMIHSGGRPHQCKLCQKTFIFKFDLNRHMKIHAERGFSCGQCGRSFIRQVSLDEHSLKCKGKSSSTSRSSTPPMKSEPHQPTPLFPMMTPSLLNFNQDQMAKMAQTILAQQQQRALASLIVSQAPVPPQATMPTPFFCVLCNKPFPNQPSFAVHMYVCHLQSGTTGQIIKSEERETKSLPSIFQPINPIKTETEEEHVNVHSGTATNSSCASSPQKTSPFPNHSPSIIEEGISPAPFSTTRTVSTSPEPASKSCVEERKRCSECTLHRMRTSELEAALLAKGNELEKYKEMMRAAIDSNSEVI</sequence>
<dbReference type="FunFam" id="3.30.160.60:FF:001273">
    <property type="entry name" value="Zinc finger protein"/>
    <property type="match status" value="1"/>
</dbReference>
<feature type="domain" description="C2H2-type" evidence="9">
    <location>
        <begin position="103"/>
        <end position="131"/>
    </location>
</feature>
<evidence type="ECO:0000256" key="3">
    <source>
        <dbReference type="ARBA" id="ARBA00022737"/>
    </source>
</evidence>
<feature type="domain" description="C2H2-type" evidence="9">
    <location>
        <begin position="232"/>
        <end position="259"/>
    </location>
</feature>
<dbReference type="InterPro" id="IPR013087">
    <property type="entry name" value="Znf_C2H2_type"/>
</dbReference>
<evidence type="ECO:0000313" key="10">
    <source>
        <dbReference type="Proteomes" id="UP000095283"/>
    </source>
</evidence>
<evidence type="ECO:0000256" key="1">
    <source>
        <dbReference type="ARBA" id="ARBA00004123"/>
    </source>
</evidence>
<dbReference type="FunFam" id="3.30.160.60:FF:000100">
    <property type="entry name" value="Zinc finger 45-like"/>
    <property type="match status" value="1"/>
</dbReference>
<keyword evidence="3" id="KW-0677">Repeat</keyword>
<keyword evidence="10" id="KW-1185">Reference proteome</keyword>
<dbReference type="GO" id="GO:0010468">
    <property type="term" value="P:regulation of gene expression"/>
    <property type="evidence" value="ECO:0007669"/>
    <property type="project" value="TreeGrafter"/>
</dbReference>
<feature type="compositionally biased region" description="Low complexity" evidence="8">
    <location>
        <begin position="257"/>
        <end position="269"/>
    </location>
</feature>
<reference evidence="11" key="1">
    <citation type="submission" date="2016-11" db="UniProtKB">
        <authorList>
            <consortium name="WormBaseParasite"/>
        </authorList>
    </citation>
    <scope>IDENTIFICATION</scope>
</reference>
<dbReference type="InterPro" id="IPR036236">
    <property type="entry name" value="Znf_C2H2_sf"/>
</dbReference>
<evidence type="ECO:0000256" key="8">
    <source>
        <dbReference type="SAM" id="MobiDB-lite"/>
    </source>
</evidence>
<feature type="compositionally biased region" description="Polar residues" evidence="8">
    <location>
        <begin position="398"/>
        <end position="420"/>
    </location>
</feature>
<comment type="subcellular location">
    <subcellularLocation>
        <location evidence="1">Nucleus</location>
    </subcellularLocation>
</comment>
<dbReference type="PROSITE" id="PS50157">
    <property type="entry name" value="ZINC_FINGER_C2H2_2"/>
    <property type="match status" value="6"/>
</dbReference>
<dbReference type="AlphaFoldDB" id="A0A1I7XHB7"/>
<dbReference type="SMART" id="SM00355">
    <property type="entry name" value="ZnF_C2H2"/>
    <property type="match status" value="7"/>
</dbReference>
<dbReference type="PROSITE" id="PS00028">
    <property type="entry name" value="ZINC_FINGER_C2H2_1"/>
    <property type="match status" value="6"/>
</dbReference>
<dbReference type="PANTHER" id="PTHR16515:SF49">
    <property type="entry name" value="GASTRULA ZINC FINGER PROTEIN XLCGF49.1-LIKE-RELATED"/>
    <property type="match status" value="1"/>
</dbReference>
<feature type="compositionally biased region" description="Polar residues" evidence="8">
    <location>
        <begin position="431"/>
        <end position="443"/>
    </location>
</feature>
<evidence type="ECO:0000256" key="6">
    <source>
        <dbReference type="ARBA" id="ARBA00023242"/>
    </source>
</evidence>
<evidence type="ECO:0000313" key="11">
    <source>
        <dbReference type="WBParaSite" id="Hba_17076"/>
    </source>
</evidence>
<dbReference type="Pfam" id="PF00096">
    <property type="entry name" value="zf-C2H2"/>
    <property type="match status" value="4"/>
</dbReference>
<protein>
    <submittedName>
        <fullName evidence="11">Zinc finger protein</fullName>
    </submittedName>
</protein>
<keyword evidence="6" id="KW-0539">Nucleus</keyword>
<dbReference type="GO" id="GO:0008270">
    <property type="term" value="F:zinc ion binding"/>
    <property type="evidence" value="ECO:0007669"/>
    <property type="project" value="UniProtKB-KW"/>
</dbReference>
<dbReference type="WBParaSite" id="Hba_17076">
    <property type="protein sequence ID" value="Hba_17076"/>
    <property type="gene ID" value="Hba_17076"/>
</dbReference>
<evidence type="ECO:0000256" key="7">
    <source>
        <dbReference type="PROSITE-ProRule" id="PRU00042"/>
    </source>
</evidence>
<keyword evidence="5" id="KW-0862">Zinc</keyword>
<feature type="domain" description="C2H2-type" evidence="9">
    <location>
        <begin position="160"/>
        <end position="187"/>
    </location>
</feature>
<dbReference type="GO" id="GO:0005634">
    <property type="term" value="C:nucleus"/>
    <property type="evidence" value="ECO:0007669"/>
    <property type="project" value="UniProtKB-SubCell"/>
</dbReference>